<organism evidence="9 10">
    <name type="scientific">Profundibacterium mesophilum KAUST100406-0324</name>
    <dbReference type="NCBI Taxonomy" id="1037889"/>
    <lineage>
        <taxon>Bacteria</taxon>
        <taxon>Pseudomonadati</taxon>
        <taxon>Pseudomonadota</taxon>
        <taxon>Alphaproteobacteria</taxon>
        <taxon>Rhodobacterales</taxon>
        <taxon>Roseobacteraceae</taxon>
        <taxon>Profundibacterium</taxon>
    </lineage>
</organism>
<comment type="catalytic activity">
    <reaction evidence="1">
        <text>ATP + protein L-histidine = ADP + protein N-phospho-L-histidine.</text>
        <dbReference type="EC" id="2.7.13.3"/>
    </reaction>
</comment>
<keyword evidence="6" id="KW-0418">Kinase</keyword>
<keyword evidence="10" id="KW-1185">Reference proteome</keyword>
<dbReference type="PROSITE" id="PS50109">
    <property type="entry name" value="HIS_KIN"/>
    <property type="match status" value="1"/>
</dbReference>
<keyword evidence="4 9" id="KW-0808">Transferase</keyword>
<dbReference type="GO" id="GO:0005524">
    <property type="term" value="F:ATP binding"/>
    <property type="evidence" value="ECO:0007669"/>
    <property type="project" value="UniProtKB-KW"/>
</dbReference>
<dbReference type="Pfam" id="PF02518">
    <property type="entry name" value="HATPase_c"/>
    <property type="match status" value="2"/>
</dbReference>
<dbReference type="OrthoDB" id="489241at2"/>
<reference evidence="9" key="1">
    <citation type="submission" date="2013-03" db="EMBL/GenBank/DDBJ databases">
        <title>Genome Sequence of the Profundibacterium mesophilum strain KAUST100406-0324T from Red Sea, a novel genus in the family Rhodobacteraceae.</title>
        <authorList>
            <person name="Essack M."/>
            <person name="Alam I."/>
            <person name="Lafi F."/>
            <person name="Alawi W."/>
            <person name="Kamanu F."/>
            <person name="Al-Suwailem A."/>
            <person name="Lee O.O."/>
            <person name="Xu Y."/>
            <person name="Bajic V."/>
            <person name="Qian P.-Y."/>
            <person name="Archer J."/>
        </authorList>
    </citation>
    <scope>NUCLEOTIDE SEQUENCE</scope>
    <source>
        <strain evidence="9">KAUST100406-0324</strain>
    </source>
</reference>
<accession>A0A921NW04</accession>
<comment type="caution">
    <text evidence="9">The sequence shown here is derived from an EMBL/GenBank/DDBJ whole genome shotgun (WGS) entry which is preliminary data.</text>
</comment>
<dbReference type="InterPro" id="IPR011495">
    <property type="entry name" value="Sig_transdc_His_kin_sub2_dim/P"/>
</dbReference>
<keyword evidence="7" id="KW-0067">ATP-binding</keyword>
<dbReference type="Gene3D" id="3.30.565.10">
    <property type="entry name" value="Histidine kinase-like ATPase, C-terminal domain"/>
    <property type="match status" value="2"/>
</dbReference>
<dbReference type="InterPro" id="IPR005467">
    <property type="entry name" value="His_kinase_dom"/>
</dbReference>
<evidence type="ECO:0000256" key="3">
    <source>
        <dbReference type="ARBA" id="ARBA00022553"/>
    </source>
</evidence>
<dbReference type="InterPro" id="IPR036890">
    <property type="entry name" value="HATPase_C_sf"/>
</dbReference>
<evidence type="ECO:0000256" key="6">
    <source>
        <dbReference type="ARBA" id="ARBA00022777"/>
    </source>
</evidence>
<evidence type="ECO:0000259" key="8">
    <source>
        <dbReference type="PROSITE" id="PS50109"/>
    </source>
</evidence>
<keyword evidence="3" id="KW-0597">Phosphoprotein</keyword>
<dbReference type="PANTHER" id="PTHR41523:SF8">
    <property type="entry name" value="ETHYLENE RESPONSE SENSOR PROTEIN"/>
    <property type="match status" value="1"/>
</dbReference>
<gene>
    <name evidence="9" type="ORF">PMES_00974</name>
</gene>
<evidence type="ECO:0000313" key="9">
    <source>
        <dbReference type="EMBL" id="KAF0676683.1"/>
    </source>
</evidence>
<proteinExistence type="predicted"/>
<dbReference type="RefSeq" id="WP_159964390.1">
    <property type="nucleotide sequence ID" value="NZ_APKE01000013.1"/>
</dbReference>
<dbReference type="SMART" id="SM00911">
    <property type="entry name" value="HWE_HK"/>
    <property type="match status" value="1"/>
</dbReference>
<evidence type="ECO:0000256" key="1">
    <source>
        <dbReference type="ARBA" id="ARBA00000085"/>
    </source>
</evidence>
<evidence type="ECO:0000313" key="10">
    <source>
        <dbReference type="Proteomes" id="UP000698242"/>
    </source>
</evidence>
<dbReference type="EMBL" id="APKE01000013">
    <property type="protein sequence ID" value="KAF0676683.1"/>
    <property type="molecule type" value="Genomic_DNA"/>
</dbReference>
<dbReference type="AlphaFoldDB" id="A0A921NW04"/>
<evidence type="ECO:0000256" key="7">
    <source>
        <dbReference type="ARBA" id="ARBA00022840"/>
    </source>
</evidence>
<protein>
    <recommendedName>
        <fullName evidence="2">histidine kinase</fullName>
        <ecNumber evidence="2">2.7.13.3</ecNumber>
    </recommendedName>
</protein>
<dbReference type="EC" id="2.7.13.3" evidence="2"/>
<sequence>MIIARLRIQNERDIVRLRTLGSRIVMATGFSGFAGTRVVTAMLELARNMIDHAPGGHLSLMLREDGKRVLLVIEAVDQGRGIEASTRAAGTSGAKRPGLGLGLQGVRRMADQFDIQTGVEGTRVSACFRSMIGVSDLRRDREKILALAQSTEEDDLSEVLGRQNRELLDAIEERDLLMAEMHHRTKNNLSLVISLMRLSRNAAKSEESRDILRDLEGRVSAIAKVHDQLQHEGAADMVELLSLLRDVAAQSRSAFASSGRDIVITVEGEPVRLASSTAVDLSLVVGELITNACKHAFTERSAGTITISAAGIGNDYILVIRDDGIGLPGDLERPGRAMSLGWRMVRSMVQKHGGTLQNRNDGGLVTTLTFDRALLGVEAAQTETD</sequence>
<dbReference type="PANTHER" id="PTHR41523">
    <property type="entry name" value="TWO-COMPONENT SYSTEM SENSOR PROTEIN"/>
    <property type="match status" value="1"/>
</dbReference>
<name>A0A921NW04_9RHOB</name>
<dbReference type="GO" id="GO:0008168">
    <property type="term" value="F:methyltransferase activity"/>
    <property type="evidence" value="ECO:0007669"/>
    <property type="project" value="UniProtKB-KW"/>
</dbReference>
<dbReference type="Gene3D" id="3.30.450.20">
    <property type="entry name" value="PAS domain"/>
    <property type="match status" value="1"/>
</dbReference>
<feature type="domain" description="Histidine kinase" evidence="8">
    <location>
        <begin position="180"/>
        <end position="374"/>
    </location>
</feature>
<dbReference type="InterPro" id="IPR003594">
    <property type="entry name" value="HATPase_dom"/>
</dbReference>
<evidence type="ECO:0000256" key="2">
    <source>
        <dbReference type="ARBA" id="ARBA00012438"/>
    </source>
</evidence>
<dbReference type="SMART" id="SM00387">
    <property type="entry name" value="HATPase_c"/>
    <property type="match status" value="2"/>
</dbReference>
<keyword evidence="5" id="KW-0547">Nucleotide-binding</keyword>
<keyword evidence="9" id="KW-0489">Methyltransferase</keyword>
<dbReference type="InterPro" id="IPR011102">
    <property type="entry name" value="Sig_transdc_His_kinase_HWE"/>
</dbReference>
<dbReference type="Proteomes" id="UP000698242">
    <property type="component" value="Unassembled WGS sequence"/>
</dbReference>
<dbReference type="SUPFAM" id="SSF55874">
    <property type="entry name" value="ATPase domain of HSP90 chaperone/DNA topoisomerase II/histidine kinase"/>
    <property type="match status" value="2"/>
</dbReference>
<evidence type="ECO:0000256" key="4">
    <source>
        <dbReference type="ARBA" id="ARBA00022679"/>
    </source>
</evidence>
<dbReference type="GO" id="GO:0032259">
    <property type="term" value="P:methylation"/>
    <property type="evidence" value="ECO:0007669"/>
    <property type="project" value="UniProtKB-KW"/>
</dbReference>
<dbReference type="Pfam" id="PF07568">
    <property type="entry name" value="HisKA_2"/>
    <property type="match status" value="1"/>
</dbReference>
<evidence type="ECO:0000256" key="5">
    <source>
        <dbReference type="ARBA" id="ARBA00022741"/>
    </source>
</evidence>
<dbReference type="GO" id="GO:0004673">
    <property type="term" value="F:protein histidine kinase activity"/>
    <property type="evidence" value="ECO:0007669"/>
    <property type="project" value="UniProtKB-EC"/>
</dbReference>